<feature type="compositionally biased region" description="Basic and acidic residues" evidence="1">
    <location>
        <begin position="13"/>
        <end position="34"/>
    </location>
</feature>
<sequence length="74" mass="7287">MGAAAGCRAAVGRRPDGARPDGARPDGARPDGARPDGATAGRWPTRPGRAPRCPGSGSHRGRTGASWGAATTGP</sequence>
<feature type="compositionally biased region" description="Low complexity" evidence="1">
    <location>
        <begin position="1"/>
        <end position="12"/>
    </location>
</feature>
<gene>
    <name evidence="2" type="ORF">D3230_12295</name>
</gene>
<organism evidence="2 3">
    <name type="scientific">Leucobacter chromiireducens subsp. solipictus</name>
    <dbReference type="NCBI Taxonomy" id="398235"/>
    <lineage>
        <taxon>Bacteria</taxon>
        <taxon>Bacillati</taxon>
        <taxon>Actinomycetota</taxon>
        <taxon>Actinomycetes</taxon>
        <taxon>Micrococcales</taxon>
        <taxon>Microbacteriaceae</taxon>
        <taxon>Leucobacter</taxon>
    </lineage>
</organism>
<keyword evidence="3" id="KW-1185">Reference proteome</keyword>
<comment type="caution">
    <text evidence="2">The sequence shown here is derived from an EMBL/GenBank/DDBJ whole genome shotgun (WGS) entry which is preliminary data.</text>
</comment>
<accession>A0ABS1SIA5</accession>
<dbReference type="Proteomes" id="UP001645859">
    <property type="component" value="Unassembled WGS sequence"/>
</dbReference>
<name>A0ABS1SIA5_9MICO</name>
<reference evidence="2 3" key="1">
    <citation type="submission" date="2018-09" db="EMBL/GenBank/DDBJ databases">
        <title>Comparative genomics of Leucobacter spp.</title>
        <authorList>
            <person name="Reis A.C."/>
            <person name="Kolvenbach B.A."/>
            <person name="Corvini P.F.X."/>
            <person name="Nunes O.C."/>
        </authorList>
    </citation>
    <scope>NUCLEOTIDE SEQUENCE [LARGE SCALE GENOMIC DNA]</scope>
    <source>
        <strain evidence="2 3">TAN 31504</strain>
    </source>
</reference>
<feature type="region of interest" description="Disordered" evidence="1">
    <location>
        <begin position="1"/>
        <end position="74"/>
    </location>
</feature>
<evidence type="ECO:0000313" key="3">
    <source>
        <dbReference type="Proteomes" id="UP001645859"/>
    </source>
</evidence>
<evidence type="ECO:0000256" key="1">
    <source>
        <dbReference type="SAM" id="MobiDB-lite"/>
    </source>
</evidence>
<evidence type="ECO:0000313" key="2">
    <source>
        <dbReference type="EMBL" id="MBL3680062.1"/>
    </source>
</evidence>
<proteinExistence type="predicted"/>
<protein>
    <submittedName>
        <fullName evidence="2">Uncharacterized protein</fullName>
    </submittedName>
</protein>
<dbReference type="EMBL" id="QYAC01000006">
    <property type="protein sequence ID" value="MBL3680062.1"/>
    <property type="molecule type" value="Genomic_DNA"/>
</dbReference>